<keyword evidence="1" id="KW-0812">Transmembrane</keyword>
<dbReference type="EMBL" id="JBHTLU010000015">
    <property type="protein sequence ID" value="MFD1221247.1"/>
    <property type="molecule type" value="Genomic_DNA"/>
</dbReference>
<feature type="transmembrane region" description="Helical" evidence="1">
    <location>
        <begin position="29"/>
        <end position="49"/>
    </location>
</feature>
<keyword evidence="1" id="KW-1133">Transmembrane helix</keyword>
<dbReference type="Pfam" id="PF10710">
    <property type="entry name" value="DUF2512"/>
    <property type="match status" value="1"/>
</dbReference>
<proteinExistence type="predicted"/>
<evidence type="ECO:0000256" key="1">
    <source>
        <dbReference type="SAM" id="Phobius"/>
    </source>
</evidence>
<name>A0ABW3UJU2_9BACL</name>
<organism evidence="2 3">
    <name type="scientific">Paenibacillus vulneris</name>
    <dbReference type="NCBI Taxonomy" id="1133364"/>
    <lineage>
        <taxon>Bacteria</taxon>
        <taxon>Bacillati</taxon>
        <taxon>Bacillota</taxon>
        <taxon>Bacilli</taxon>
        <taxon>Bacillales</taxon>
        <taxon>Paenibacillaceae</taxon>
        <taxon>Paenibacillus</taxon>
    </lineage>
</organism>
<keyword evidence="3" id="KW-1185">Reference proteome</keyword>
<dbReference type="RefSeq" id="WP_179135940.1">
    <property type="nucleotide sequence ID" value="NZ_BAABJG010000021.1"/>
</dbReference>
<evidence type="ECO:0000313" key="3">
    <source>
        <dbReference type="Proteomes" id="UP001597180"/>
    </source>
</evidence>
<sequence>MKFIIKLILNGIIVVPALLWFSRATLMQALMTAVILCILAYVIGDQWILRASNNTVATISDAILSIAILWIADVMMKWNLSWVNIIAISLVLGVVEALLHRFVMKPDQRAAA</sequence>
<dbReference type="Proteomes" id="UP001597180">
    <property type="component" value="Unassembled WGS sequence"/>
</dbReference>
<protein>
    <submittedName>
        <fullName evidence="2">DUF2512 family protein</fullName>
    </submittedName>
</protein>
<dbReference type="InterPro" id="IPR019649">
    <property type="entry name" value="DUF2512"/>
</dbReference>
<comment type="caution">
    <text evidence="2">The sequence shown here is derived from an EMBL/GenBank/DDBJ whole genome shotgun (WGS) entry which is preliminary data.</text>
</comment>
<keyword evidence="1" id="KW-0472">Membrane</keyword>
<accession>A0ABW3UJU2</accession>
<feature type="transmembrane region" description="Helical" evidence="1">
    <location>
        <begin position="56"/>
        <end position="76"/>
    </location>
</feature>
<evidence type="ECO:0000313" key="2">
    <source>
        <dbReference type="EMBL" id="MFD1221247.1"/>
    </source>
</evidence>
<feature type="transmembrane region" description="Helical" evidence="1">
    <location>
        <begin position="82"/>
        <end position="99"/>
    </location>
</feature>
<gene>
    <name evidence="2" type="ORF">ACFQ4B_14070</name>
</gene>
<reference evidence="3" key="1">
    <citation type="journal article" date="2019" name="Int. J. Syst. Evol. Microbiol.">
        <title>The Global Catalogue of Microorganisms (GCM) 10K type strain sequencing project: providing services to taxonomists for standard genome sequencing and annotation.</title>
        <authorList>
            <consortium name="The Broad Institute Genomics Platform"/>
            <consortium name="The Broad Institute Genome Sequencing Center for Infectious Disease"/>
            <person name="Wu L."/>
            <person name="Ma J."/>
        </authorList>
    </citation>
    <scope>NUCLEOTIDE SEQUENCE [LARGE SCALE GENOMIC DNA]</scope>
    <source>
        <strain evidence="3">CCUG 53270</strain>
    </source>
</reference>
<feature type="transmembrane region" description="Helical" evidence="1">
    <location>
        <begin position="7"/>
        <end position="23"/>
    </location>
</feature>